<keyword evidence="16 17" id="KW-0472">Membrane</keyword>
<evidence type="ECO:0000256" key="15">
    <source>
        <dbReference type="ARBA" id="ARBA00023065"/>
    </source>
</evidence>
<dbReference type="NCBIfam" id="TIGR01525">
    <property type="entry name" value="ATPase-IB_hvy"/>
    <property type="match status" value="1"/>
</dbReference>
<protein>
    <submittedName>
        <fullName evidence="20">Heavy metal translocating P-type ATPase</fullName>
    </submittedName>
</protein>
<comment type="similarity">
    <text evidence="2 17">Belongs to the cation transport ATPase (P-type) (TC 3.A.3) family. Type IB subfamily.</text>
</comment>
<evidence type="ECO:0000256" key="7">
    <source>
        <dbReference type="ARBA" id="ARBA00022723"/>
    </source>
</evidence>
<dbReference type="Proteomes" id="UP000217895">
    <property type="component" value="Chromosome"/>
</dbReference>
<dbReference type="Gene3D" id="3.40.50.1000">
    <property type="entry name" value="HAD superfamily/HAD-like"/>
    <property type="match status" value="1"/>
</dbReference>
<evidence type="ECO:0000256" key="11">
    <source>
        <dbReference type="ARBA" id="ARBA00022842"/>
    </source>
</evidence>
<feature type="transmembrane region" description="Helical" evidence="17">
    <location>
        <begin position="338"/>
        <end position="362"/>
    </location>
</feature>
<keyword evidence="15" id="KW-0406">Ion transport</keyword>
<dbReference type="InterPro" id="IPR044492">
    <property type="entry name" value="P_typ_ATPase_HD_dom"/>
</dbReference>
<feature type="transmembrane region" description="Helical" evidence="17">
    <location>
        <begin position="125"/>
        <end position="147"/>
    </location>
</feature>
<evidence type="ECO:0000256" key="12">
    <source>
        <dbReference type="ARBA" id="ARBA00022967"/>
    </source>
</evidence>
<evidence type="ECO:0000256" key="9">
    <source>
        <dbReference type="ARBA" id="ARBA00022796"/>
    </source>
</evidence>
<dbReference type="AlphaFoldDB" id="A0A1Z4JE07"/>
<evidence type="ECO:0000313" key="20">
    <source>
        <dbReference type="EMBL" id="BAY54976.1"/>
    </source>
</evidence>
<dbReference type="GO" id="GO:0005507">
    <property type="term" value="F:copper ion binding"/>
    <property type="evidence" value="ECO:0007669"/>
    <property type="project" value="TreeGrafter"/>
</dbReference>
<keyword evidence="14" id="KW-0186">Copper</keyword>
<keyword evidence="10 17" id="KW-0067">ATP-binding</keyword>
<comment type="subcellular location">
    <subcellularLocation>
        <location evidence="1">Cell membrane</location>
        <topology evidence="1">Multi-pass membrane protein</topology>
    </subcellularLocation>
</comment>
<dbReference type="InterPro" id="IPR001757">
    <property type="entry name" value="P_typ_ATPase"/>
</dbReference>
<dbReference type="InterPro" id="IPR008250">
    <property type="entry name" value="ATPase_P-typ_transduc_dom_A_sf"/>
</dbReference>
<keyword evidence="4 17" id="KW-1003">Cell membrane</keyword>
<feature type="transmembrane region" description="Helical" evidence="17">
    <location>
        <begin position="153"/>
        <end position="170"/>
    </location>
</feature>
<feature type="transmembrane region" description="Helical" evidence="17">
    <location>
        <begin position="304"/>
        <end position="326"/>
    </location>
</feature>
<dbReference type="InterPro" id="IPR023298">
    <property type="entry name" value="ATPase_P-typ_TM_dom_sf"/>
</dbReference>
<dbReference type="InterPro" id="IPR023214">
    <property type="entry name" value="HAD_sf"/>
</dbReference>
<dbReference type="NCBIfam" id="TIGR01511">
    <property type="entry name" value="ATPase-IB1_Cu"/>
    <property type="match status" value="1"/>
</dbReference>
<evidence type="ECO:0000256" key="2">
    <source>
        <dbReference type="ARBA" id="ARBA00006024"/>
    </source>
</evidence>
<sequence length="700" mass="76425">MHHDHSNHPHHSDPGYVGHADHEQQLESNLPNPAPHQHEGHGQHGGHDRHAGHSPEMFKRRFFICLVLTLPILYFSPLFQEWFRYQAIDLQGSNWITPILATVIYFYGGWAFLKGAWYELRGKIGMMTLIALAITVAFVYSLAVTFGLPGDPFYWELATLVDVMLLGHWIEMASVQGASRALEHLADLVPAISHRLTNGRIEDVSVSTLTEHDRILIRPGEQIPIDGEITEGASSVNEAFLTGESRPVTKQMGDEVVGGAVNGEGALTVQVTRTGDKTTLSQIMRLVEEAQSSRSRYQALADQLAYWLTLIAIGVSTLTFVVWLAANSGLTFAINRAVTVLVITCPHALGLAIPLVIVNATAMSAKNGILVRSREAFERARDIKAIAFDKTGTLTEGRFGVQHMDTDGINELDALTISASLESLSEHPLGQAIVGEAEHRQIHLVQASEFKAIPGRGVEGTVNAQRYRVGRPEWAEELNLTFPSALRKGLQEIESRGESAIVLLNDQQVLAVIGLADQIRERAREAIQRLHEMNIETVMITGDAEAVAKTVAAELGIDRYYARVLPQDKATLVRRLKAEKPTAFVGDGINDAPALFEADLGIAIGAGTNVAIESADLVLVKNDPLDATYALQLAKATYNKMIQNLFWSTGYNVIGIPLAAGIAYPFGILLSPAVGALFMSISTVIVSINAMLLRRVKLSH</sequence>
<feature type="transmembrane region" description="Helical" evidence="17">
    <location>
        <begin position="62"/>
        <end position="83"/>
    </location>
</feature>
<organism evidence="20 21">
    <name type="scientific">Leptolyngbya boryana NIES-2135</name>
    <dbReference type="NCBI Taxonomy" id="1973484"/>
    <lineage>
        <taxon>Bacteria</taxon>
        <taxon>Bacillati</taxon>
        <taxon>Cyanobacteriota</taxon>
        <taxon>Cyanophyceae</taxon>
        <taxon>Leptolyngbyales</taxon>
        <taxon>Leptolyngbyaceae</taxon>
        <taxon>Leptolyngbya group</taxon>
        <taxon>Leptolyngbya</taxon>
    </lineage>
</organism>
<proteinExistence type="inferred from homology"/>
<dbReference type="EMBL" id="AP018203">
    <property type="protein sequence ID" value="BAY54976.1"/>
    <property type="molecule type" value="Genomic_DNA"/>
</dbReference>
<dbReference type="GO" id="GO:0043682">
    <property type="term" value="F:P-type divalent copper transporter activity"/>
    <property type="evidence" value="ECO:0007669"/>
    <property type="project" value="TreeGrafter"/>
</dbReference>
<evidence type="ECO:0000256" key="14">
    <source>
        <dbReference type="ARBA" id="ARBA00023008"/>
    </source>
</evidence>
<dbReference type="PRINTS" id="PR00119">
    <property type="entry name" value="CATATPASE"/>
</dbReference>
<feature type="compositionally biased region" description="Basic and acidic residues" evidence="18">
    <location>
        <begin position="36"/>
        <end position="51"/>
    </location>
</feature>
<evidence type="ECO:0000256" key="5">
    <source>
        <dbReference type="ARBA" id="ARBA00022553"/>
    </source>
</evidence>
<dbReference type="SFLD" id="SFLDS00003">
    <property type="entry name" value="Haloacid_Dehalogenase"/>
    <property type="match status" value="1"/>
</dbReference>
<evidence type="ECO:0000256" key="3">
    <source>
        <dbReference type="ARBA" id="ARBA00022448"/>
    </source>
</evidence>
<feature type="domain" description="P-type ATPase A" evidence="19">
    <location>
        <begin position="188"/>
        <end position="288"/>
    </location>
</feature>
<dbReference type="PROSITE" id="PS00154">
    <property type="entry name" value="ATPASE_E1_E2"/>
    <property type="match status" value="1"/>
</dbReference>
<reference evidence="20 21" key="1">
    <citation type="submission" date="2017-06" db="EMBL/GenBank/DDBJ databases">
        <title>Genome sequencing of cyanobaciteial culture collection at National Institute for Environmental Studies (NIES).</title>
        <authorList>
            <person name="Hirose Y."/>
            <person name="Shimura Y."/>
            <person name="Fujisawa T."/>
            <person name="Nakamura Y."/>
            <person name="Kawachi M."/>
        </authorList>
    </citation>
    <scope>NUCLEOTIDE SEQUENCE [LARGE SCALE GENOMIC DNA]</scope>
    <source>
        <strain evidence="20 21">NIES-2135</strain>
    </source>
</reference>
<feature type="transmembrane region" description="Helical" evidence="17">
    <location>
        <begin position="645"/>
        <end position="667"/>
    </location>
</feature>
<dbReference type="SUPFAM" id="SSF56784">
    <property type="entry name" value="HAD-like"/>
    <property type="match status" value="1"/>
</dbReference>
<dbReference type="InterPro" id="IPR027256">
    <property type="entry name" value="P-typ_ATPase_IB"/>
</dbReference>
<dbReference type="Gene3D" id="3.40.1110.10">
    <property type="entry name" value="Calcium-transporting ATPase, cytoplasmic domain N"/>
    <property type="match status" value="1"/>
</dbReference>
<dbReference type="SUPFAM" id="SSF81665">
    <property type="entry name" value="Calcium ATPase, transmembrane domain M"/>
    <property type="match status" value="1"/>
</dbReference>
<keyword evidence="13 17" id="KW-1133">Transmembrane helix</keyword>
<evidence type="ECO:0000256" key="13">
    <source>
        <dbReference type="ARBA" id="ARBA00022989"/>
    </source>
</evidence>
<keyword evidence="8 17" id="KW-0547">Nucleotide-binding</keyword>
<dbReference type="SFLD" id="SFLDF00027">
    <property type="entry name" value="p-type_atpase"/>
    <property type="match status" value="1"/>
</dbReference>
<keyword evidence="3" id="KW-0813">Transport</keyword>
<evidence type="ECO:0000256" key="10">
    <source>
        <dbReference type="ARBA" id="ARBA00022840"/>
    </source>
</evidence>
<name>A0A1Z4JE07_LEPBY</name>
<dbReference type="PANTHER" id="PTHR43520:SF5">
    <property type="entry name" value="CATION-TRANSPORTING P-TYPE ATPASE-RELATED"/>
    <property type="match status" value="1"/>
</dbReference>
<evidence type="ECO:0000256" key="16">
    <source>
        <dbReference type="ARBA" id="ARBA00023136"/>
    </source>
</evidence>
<keyword evidence="6 17" id="KW-0812">Transmembrane</keyword>
<dbReference type="InterPro" id="IPR023299">
    <property type="entry name" value="ATPase_P-typ_cyto_dom_N"/>
</dbReference>
<keyword evidence="12" id="KW-1278">Translocase</keyword>
<evidence type="ECO:0000256" key="17">
    <source>
        <dbReference type="RuleBase" id="RU362081"/>
    </source>
</evidence>
<dbReference type="PRINTS" id="PR00120">
    <property type="entry name" value="HATPASE"/>
</dbReference>
<dbReference type="Pfam" id="PF00702">
    <property type="entry name" value="Hydrolase"/>
    <property type="match status" value="1"/>
</dbReference>
<dbReference type="GO" id="GO:0005886">
    <property type="term" value="C:plasma membrane"/>
    <property type="evidence" value="ECO:0007669"/>
    <property type="project" value="UniProtKB-SubCell"/>
</dbReference>
<dbReference type="PANTHER" id="PTHR43520">
    <property type="entry name" value="ATP7, ISOFORM B"/>
    <property type="match status" value="1"/>
</dbReference>
<dbReference type="GO" id="GO:0005524">
    <property type="term" value="F:ATP binding"/>
    <property type="evidence" value="ECO:0007669"/>
    <property type="project" value="UniProtKB-UniRule"/>
</dbReference>
<dbReference type="Gene3D" id="2.70.150.10">
    <property type="entry name" value="Calcium-transporting ATPase, cytoplasmic transduction domain A"/>
    <property type="match status" value="1"/>
</dbReference>
<dbReference type="GO" id="GO:0016887">
    <property type="term" value="F:ATP hydrolysis activity"/>
    <property type="evidence" value="ECO:0007669"/>
    <property type="project" value="InterPro"/>
</dbReference>
<evidence type="ECO:0000256" key="6">
    <source>
        <dbReference type="ARBA" id="ARBA00022692"/>
    </source>
</evidence>
<feature type="transmembrane region" description="Helical" evidence="17">
    <location>
        <begin position="673"/>
        <end position="693"/>
    </location>
</feature>
<gene>
    <name evidence="20" type="ORF">NIES2135_17960</name>
</gene>
<keyword evidence="21" id="KW-1185">Reference proteome</keyword>
<dbReference type="InterPro" id="IPR018303">
    <property type="entry name" value="ATPase_P-typ_P_site"/>
</dbReference>
<dbReference type="SFLD" id="SFLDG00002">
    <property type="entry name" value="C1.7:_P-type_atpase_like"/>
    <property type="match status" value="1"/>
</dbReference>
<dbReference type="SUPFAM" id="SSF81653">
    <property type="entry name" value="Calcium ATPase, transduction domain A"/>
    <property type="match status" value="1"/>
</dbReference>
<evidence type="ECO:0000259" key="19">
    <source>
        <dbReference type="Pfam" id="PF00122"/>
    </source>
</evidence>
<dbReference type="InterPro" id="IPR059000">
    <property type="entry name" value="ATPase_P-type_domA"/>
</dbReference>
<evidence type="ECO:0000313" key="21">
    <source>
        <dbReference type="Proteomes" id="UP000217895"/>
    </source>
</evidence>
<dbReference type="Pfam" id="PF00122">
    <property type="entry name" value="E1-E2_ATPase"/>
    <property type="match status" value="1"/>
</dbReference>
<accession>A0A1Z4JE07</accession>
<keyword evidence="11" id="KW-0460">Magnesium</keyword>
<keyword evidence="7 17" id="KW-0479">Metal-binding</keyword>
<feature type="transmembrane region" description="Helical" evidence="17">
    <location>
        <begin position="95"/>
        <end position="113"/>
    </location>
</feature>
<keyword evidence="9" id="KW-0187">Copper transport</keyword>
<dbReference type="InterPro" id="IPR036412">
    <property type="entry name" value="HAD-like_sf"/>
</dbReference>
<dbReference type="GO" id="GO:0055070">
    <property type="term" value="P:copper ion homeostasis"/>
    <property type="evidence" value="ECO:0007669"/>
    <property type="project" value="TreeGrafter"/>
</dbReference>
<feature type="region of interest" description="Disordered" evidence="18">
    <location>
        <begin position="26"/>
        <end position="51"/>
    </location>
</feature>
<evidence type="ECO:0000256" key="4">
    <source>
        <dbReference type="ARBA" id="ARBA00022475"/>
    </source>
</evidence>
<evidence type="ECO:0000256" key="1">
    <source>
        <dbReference type="ARBA" id="ARBA00004651"/>
    </source>
</evidence>
<dbReference type="NCBIfam" id="TIGR01494">
    <property type="entry name" value="ATPase_P-type"/>
    <property type="match status" value="1"/>
</dbReference>
<dbReference type="FunFam" id="2.70.150.10:FF:000020">
    <property type="entry name" value="Copper-exporting P-type ATPase A"/>
    <property type="match status" value="1"/>
</dbReference>
<keyword evidence="5" id="KW-0597">Phosphoprotein</keyword>
<evidence type="ECO:0000256" key="18">
    <source>
        <dbReference type="SAM" id="MobiDB-lite"/>
    </source>
</evidence>
<evidence type="ECO:0000256" key="8">
    <source>
        <dbReference type="ARBA" id="ARBA00022741"/>
    </source>
</evidence>